<dbReference type="InterPro" id="IPR036412">
    <property type="entry name" value="HAD-like_sf"/>
</dbReference>
<keyword evidence="5 9" id="KW-0378">Hydrolase</keyword>
<keyword evidence="4" id="KW-0479">Metal-binding</keyword>
<gene>
    <name evidence="9" type="ORF">Q8A49_05125</name>
</gene>
<evidence type="ECO:0000256" key="1">
    <source>
        <dbReference type="ARBA" id="ARBA00004496"/>
    </source>
</evidence>
<dbReference type="InterPro" id="IPR023214">
    <property type="entry name" value="HAD_sf"/>
</dbReference>
<dbReference type="InterPro" id="IPR006549">
    <property type="entry name" value="HAD-SF_hydro_IIIA"/>
</dbReference>
<evidence type="ECO:0000256" key="3">
    <source>
        <dbReference type="ARBA" id="ARBA00022490"/>
    </source>
</evidence>
<evidence type="ECO:0000256" key="6">
    <source>
        <dbReference type="ARBA" id="ARBA00023277"/>
    </source>
</evidence>
<dbReference type="InterPro" id="IPR004446">
    <property type="entry name" value="Heptose_bisP_phosphatase"/>
</dbReference>
<sequence>MSGPGYAVVIPTVGRPSLARVLEVLLDAPPEAAPEEIVVADDRKPGSNGPLPGAGHARVRVLRTGGGGPAAARQAGWHSCRSEWIAFLDDDVAPPADWPARLRSDLAALPAEVAGSQGRITVPRPEGRAPTDAERATVALEDARWITADMAYRRSALEAVGGFDTRFPRAYREDTDLALRMIDAGFVLVGGDRECLHPLREGERRLSLTAQRGNADNALMRRVHGPGWRRRIGEHPGGLRAHAVTTGVLLAAVLSWLTGRRAAAGVLGAAWTARTALFALRRLAPGPWTAEEVADMALTSALIPPLACWHRLTGEVRHAGAGPGPGPAVRAVLFDRDGTLVEDVPYNGDPDKVRPMPTAARAVALARRAGLAVGVVSNQSGVARGLLSAAQVEAVNRRVDELLGPFDLWRVCPHGEDDGCHCRKPEPGMVLSAAAELGVLPCECSLVGDIGADTDAASAAGARGILVPTAKTREDETEAAAETAPDLESAVLRLLAGAHR</sequence>
<keyword evidence="3" id="KW-0963">Cytoplasm</keyword>
<evidence type="ECO:0000313" key="9">
    <source>
        <dbReference type="EMBL" id="MEE2049873.1"/>
    </source>
</evidence>
<evidence type="ECO:0000256" key="4">
    <source>
        <dbReference type="ARBA" id="ARBA00022723"/>
    </source>
</evidence>
<reference evidence="9 10" key="1">
    <citation type="submission" date="2023-07" db="EMBL/GenBank/DDBJ databases">
        <authorList>
            <person name="Girao M."/>
            <person name="Carvalho M.F."/>
        </authorList>
    </citation>
    <scope>NUCLEOTIDE SEQUENCE [LARGE SCALE GENOMIC DNA]</scope>
    <source>
        <strain evidence="9 10">66/93</strain>
    </source>
</reference>
<feature type="domain" description="Glycosyltransferase 2-like" evidence="8">
    <location>
        <begin position="8"/>
        <end position="115"/>
    </location>
</feature>
<dbReference type="NCBIfam" id="TIGR01656">
    <property type="entry name" value="Histidinol-ppas"/>
    <property type="match status" value="1"/>
</dbReference>
<name>A0ABU7KKS3_9ACTN</name>
<comment type="caution">
    <text evidence="9">The sequence shown here is derived from an EMBL/GenBank/DDBJ whole genome shotgun (WGS) entry which is preliminary data.</text>
</comment>
<evidence type="ECO:0000313" key="10">
    <source>
        <dbReference type="Proteomes" id="UP001348641"/>
    </source>
</evidence>
<keyword evidence="6" id="KW-0119">Carbohydrate metabolism</keyword>
<organism evidence="9 10">
    <name type="scientific">Nocardiopsis tropica</name>
    <dbReference type="NCBI Taxonomy" id="109330"/>
    <lineage>
        <taxon>Bacteria</taxon>
        <taxon>Bacillati</taxon>
        <taxon>Actinomycetota</taxon>
        <taxon>Actinomycetes</taxon>
        <taxon>Streptosporangiales</taxon>
        <taxon>Nocardiopsidaceae</taxon>
        <taxon>Nocardiopsis</taxon>
    </lineage>
</organism>
<evidence type="ECO:0000256" key="2">
    <source>
        <dbReference type="ARBA" id="ARBA00005628"/>
    </source>
</evidence>
<dbReference type="SUPFAM" id="SSF53448">
    <property type="entry name" value="Nucleotide-diphospho-sugar transferases"/>
    <property type="match status" value="1"/>
</dbReference>
<protein>
    <recommendedName>
        <fullName evidence="7">D,D-heptose 1,7-bisphosphate phosphatase</fullName>
    </recommendedName>
</protein>
<dbReference type="PANTHER" id="PTHR42891">
    <property type="entry name" value="D-GLYCERO-BETA-D-MANNO-HEPTOSE-1,7-BISPHOSPHATE 7-PHOSPHATASE"/>
    <property type="match status" value="1"/>
</dbReference>
<dbReference type="InterPro" id="IPR001173">
    <property type="entry name" value="Glyco_trans_2-like"/>
</dbReference>
<comment type="subcellular location">
    <subcellularLocation>
        <location evidence="1">Cytoplasm</location>
    </subcellularLocation>
</comment>
<dbReference type="Gene3D" id="3.40.50.1000">
    <property type="entry name" value="HAD superfamily/HAD-like"/>
    <property type="match status" value="1"/>
</dbReference>
<dbReference type="InterPro" id="IPR006543">
    <property type="entry name" value="Histidinol-phos"/>
</dbReference>
<dbReference type="GO" id="GO:0016787">
    <property type="term" value="F:hydrolase activity"/>
    <property type="evidence" value="ECO:0007669"/>
    <property type="project" value="UniProtKB-KW"/>
</dbReference>
<evidence type="ECO:0000256" key="7">
    <source>
        <dbReference type="ARBA" id="ARBA00031828"/>
    </source>
</evidence>
<dbReference type="SUPFAM" id="SSF56784">
    <property type="entry name" value="HAD-like"/>
    <property type="match status" value="1"/>
</dbReference>
<dbReference type="Gene3D" id="3.90.550.10">
    <property type="entry name" value="Spore Coat Polysaccharide Biosynthesis Protein SpsA, Chain A"/>
    <property type="match status" value="1"/>
</dbReference>
<comment type="similarity">
    <text evidence="2">Belongs to the GmhB family.</text>
</comment>
<dbReference type="InterPro" id="IPR029044">
    <property type="entry name" value="Nucleotide-diphossugar_trans"/>
</dbReference>
<evidence type="ECO:0000259" key="8">
    <source>
        <dbReference type="Pfam" id="PF00535"/>
    </source>
</evidence>
<dbReference type="Pfam" id="PF13242">
    <property type="entry name" value="Hydrolase_like"/>
    <property type="match status" value="1"/>
</dbReference>
<dbReference type="Proteomes" id="UP001348641">
    <property type="component" value="Unassembled WGS sequence"/>
</dbReference>
<evidence type="ECO:0000256" key="5">
    <source>
        <dbReference type="ARBA" id="ARBA00022801"/>
    </source>
</evidence>
<dbReference type="RefSeq" id="WP_330157129.1">
    <property type="nucleotide sequence ID" value="NZ_BAAAJA010000011.1"/>
</dbReference>
<dbReference type="CDD" id="cd00761">
    <property type="entry name" value="Glyco_tranf_GTA_type"/>
    <property type="match status" value="1"/>
</dbReference>
<accession>A0ABU7KKS3</accession>
<proteinExistence type="inferred from homology"/>
<dbReference type="Pfam" id="PF00535">
    <property type="entry name" value="Glycos_transf_2"/>
    <property type="match status" value="1"/>
</dbReference>
<dbReference type="PANTHER" id="PTHR42891:SF1">
    <property type="entry name" value="D-GLYCERO-BETA-D-MANNO-HEPTOSE-1,7-BISPHOSPHATE 7-PHOSPHATASE"/>
    <property type="match status" value="1"/>
</dbReference>
<dbReference type="NCBIfam" id="TIGR01662">
    <property type="entry name" value="HAD-SF-IIIA"/>
    <property type="match status" value="1"/>
</dbReference>
<dbReference type="EMBL" id="JAUUCC010000008">
    <property type="protein sequence ID" value="MEE2049873.1"/>
    <property type="molecule type" value="Genomic_DNA"/>
</dbReference>